<name>A0A5C5V051_9BACT</name>
<dbReference type="InterPro" id="IPR044830">
    <property type="entry name" value="HD-Zip_III"/>
</dbReference>
<evidence type="ECO:0000313" key="3">
    <source>
        <dbReference type="Proteomes" id="UP000318878"/>
    </source>
</evidence>
<proteinExistence type="predicted"/>
<dbReference type="OrthoDB" id="9794448at2"/>
<dbReference type="Pfam" id="PF08670">
    <property type="entry name" value="MEKHLA"/>
    <property type="match status" value="1"/>
</dbReference>
<dbReference type="AlphaFoldDB" id="A0A5C5V051"/>
<comment type="caution">
    <text evidence="2">The sequence shown here is derived from an EMBL/GenBank/DDBJ whole genome shotgun (WGS) entry which is preliminary data.</text>
</comment>
<gene>
    <name evidence="2" type="ORF">Enr8_39300</name>
</gene>
<dbReference type="PANTHER" id="PTHR45950">
    <property type="entry name" value="HOMEOBOX-LEUCINE ZIPPER PROTEIN ATHB-14"/>
    <property type="match status" value="1"/>
</dbReference>
<dbReference type="Proteomes" id="UP000318878">
    <property type="component" value="Unassembled WGS sequence"/>
</dbReference>
<dbReference type="InterPro" id="IPR013978">
    <property type="entry name" value="MEKHLA"/>
</dbReference>
<dbReference type="GO" id="GO:0003700">
    <property type="term" value="F:DNA-binding transcription factor activity"/>
    <property type="evidence" value="ECO:0007669"/>
    <property type="project" value="InterPro"/>
</dbReference>
<evidence type="ECO:0000313" key="2">
    <source>
        <dbReference type="EMBL" id="TWT32004.1"/>
    </source>
</evidence>
<keyword evidence="3" id="KW-1185">Reference proteome</keyword>
<dbReference type="PANTHER" id="PTHR45950:SF7">
    <property type="entry name" value="HOMEOBOX-LEUCINE ZIPPER PROTEIN ATHB-14"/>
    <property type="match status" value="1"/>
</dbReference>
<protein>
    <submittedName>
        <fullName evidence="2">MEKHLA domain protein</fullName>
    </submittedName>
</protein>
<reference evidence="2 3" key="1">
    <citation type="submission" date="2019-02" db="EMBL/GenBank/DDBJ databases">
        <title>Deep-cultivation of Planctomycetes and their phenomic and genomic characterization uncovers novel biology.</title>
        <authorList>
            <person name="Wiegand S."/>
            <person name="Jogler M."/>
            <person name="Boedeker C."/>
            <person name="Pinto D."/>
            <person name="Vollmers J."/>
            <person name="Rivas-Marin E."/>
            <person name="Kohn T."/>
            <person name="Peeters S.H."/>
            <person name="Heuer A."/>
            <person name="Rast P."/>
            <person name="Oberbeckmann S."/>
            <person name="Bunk B."/>
            <person name="Jeske O."/>
            <person name="Meyerdierks A."/>
            <person name="Storesund J.E."/>
            <person name="Kallscheuer N."/>
            <person name="Luecker S."/>
            <person name="Lage O.M."/>
            <person name="Pohl T."/>
            <person name="Merkel B.J."/>
            <person name="Hornburger P."/>
            <person name="Mueller R.-W."/>
            <person name="Bruemmer F."/>
            <person name="Labrenz M."/>
            <person name="Spormann A.M."/>
            <person name="Op Den Camp H."/>
            <person name="Overmann J."/>
            <person name="Amann R."/>
            <person name="Jetten M.S.M."/>
            <person name="Mascher T."/>
            <person name="Medema M.H."/>
            <person name="Devos D.P."/>
            <person name="Kaster A.-K."/>
            <person name="Ovreas L."/>
            <person name="Rohde M."/>
            <person name="Galperin M.Y."/>
            <person name="Jogler C."/>
        </authorList>
    </citation>
    <scope>NUCLEOTIDE SEQUENCE [LARGE SCALE GENOMIC DNA]</scope>
    <source>
        <strain evidence="2 3">Enr8</strain>
    </source>
</reference>
<dbReference type="EMBL" id="SJPF01000004">
    <property type="protein sequence ID" value="TWT32004.1"/>
    <property type="molecule type" value="Genomic_DNA"/>
</dbReference>
<accession>A0A5C5V051</accession>
<organism evidence="2 3">
    <name type="scientific">Blastopirellula retiformator</name>
    <dbReference type="NCBI Taxonomy" id="2527970"/>
    <lineage>
        <taxon>Bacteria</taxon>
        <taxon>Pseudomonadati</taxon>
        <taxon>Planctomycetota</taxon>
        <taxon>Planctomycetia</taxon>
        <taxon>Pirellulales</taxon>
        <taxon>Pirellulaceae</taxon>
        <taxon>Blastopirellula</taxon>
    </lineage>
</organism>
<feature type="domain" description="MEKHLA" evidence="1">
    <location>
        <begin position="14"/>
        <end position="154"/>
    </location>
</feature>
<dbReference type="RefSeq" id="WP_146434603.1">
    <property type="nucleotide sequence ID" value="NZ_SJPF01000004.1"/>
</dbReference>
<evidence type="ECO:0000259" key="1">
    <source>
        <dbReference type="Pfam" id="PF08670"/>
    </source>
</evidence>
<sequence length="161" mass="18798">MSQVASFALDTPQYVQRMLNSYRRWVGVELMERTGDPQRDLQQLFALPVVVVSHGDQTDPIFKFGNQTALQLWEIELHDFLKMPSRLTAEPVHRDERARLLERTERDGYVDDYRGVRISSTGRRFYIEQATIWNVVDEEDRYVGQAATFDHWTFLADGETA</sequence>